<organism evidence="1 2">
    <name type="scientific">Dioscorea alata</name>
    <name type="common">Purple yam</name>
    <dbReference type="NCBI Taxonomy" id="55571"/>
    <lineage>
        <taxon>Eukaryota</taxon>
        <taxon>Viridiplantae</taxon>
        <taxon>Streptophyta</taxon>
        <taxon>Embryophyta</taxon>
        <taxon>Tracheophyta</taxon>
        <taxon>Spermatophyta</taxon>
        <taxon>Magnoliopsida</taxon>
        <taxon>Liliopsida</taxon>
        <taxon>Dioscoreales</taxon>
        <taxon>Dioscoreaceae</taxon>
        <taxon>Dioscorea</taxon>
    </lineage>
</organism>
<protein>
    <submittedName>
        <fullName evidence="1">Tripeptidyl-peptidase II protein</fullName>
        <ecNumber evidence="1">3.4.14.10</ecNumber>
    </submittedName>
</protein>
<gene>
    <name evidence="1" type="ORF">IHE45_14G131100</name>
</gene>
<evidence type="ECO:0000313" key="1">
    <source>
        <dbReference type="EMBL" id="KAH7664620.1"/>
    </source>
</evidence>
<accession>A0ACB7UV78</accession>
<evidence type="ECO:0000313" key="2">
    <source>
        <dbReference type="Proteomes" id="UP000827976"/>
    </source>
</evidence>
<dbReference type="EC" id="3.4.14.10" evidence="1"/>
<dbReference type="Proteomes" id="UP000827976">
    <property type="component" value="Chromosome 14"/>
</dbReference>
<reference evidence="2" key="1">
    <citation type="journal article" date="2022" name="Nat. Commun.">
        <title>Chromosome evolution and the genetic basis of agronomically important traits in greater yam.</title>
        <authorList>
            <person name="Bredeson J.V."/>
            <person name="Lyons J.B."/>
            <person name="Oniyinde I.O."/>
            <person name="Okereke N.R."/>
            <person name="Kolade O."/>
            <person name="Nnabue I."/>
            <person name="Nwadili C.O."/>
            <person name="Hribova E."/>
            <person name="Parker M."/>
            <person name="Nwogha J."/>
            <person name="Shu S."/>
            <person name="Carlson J."/>
            <person name="Kariba R."/>
            <person name="Muthemba S."/>
            <person name="Knop K."/>
            <person name="Barton G.J."/>
            <person name="Sherwood A.V."/>
            <person name="Lopez-Montes A."/>
            <person name="Asiedu R."/>
            <person name="Jamnadass R."/>
            <person name="Muchugi A."/>
            <person name="Goodstein D."/>
            <person name="Egesi C.N."/>
            <person name="Featherston J."/>
            <person name="Asfaw A."/>
            <person name="Simpson G.G."/>
            <person name="Dolezel J."/>
            <person name="Hendre P.S."/>
            <person name="Van Deynze A."/>
            <person name="Kumar P.L."/>
            <person name="Obidiegwu J.E."/>
            <person name="Bhattacharjee R."/>
            <person name="Rokhsar D.S."/>
        </authorList>
    </citation>
    <scope>NUCLEOTIDE SEQUENCE [LARGE SCALE GENOMIC DNA]</scope>
    <source>
        <strain evidence="2">cv. TDa95/00328</strain>
    </source>
</reference>
<keyword evidence="2" id="KW-1185">Reference proteome</keyword>
<name>A0ACB7UV78_DIOAL</name>
<proteinExistence type="predicted"/>
<dbReference type="EMBL" id="CM037024">
    <property type="protein sequence ID" value="KAH7664620.1"/>
    <property type="molecule type" value="Genomic_DNA"/>
</dbReference>
<comment type="caution">
    <text evidence="1">The sequence shown here is derived from an EMBL/GenBank/DDBJ whole genome shotgun (WGS) entry which is preliminary data.</text>
</comment>
<keyword evidence="1" id="KW-0378">Hydrolase</keyword>
<sequence length="785" mass="83403">MTLHSTPLAKMISHVFLLGLLASISSMASTIQSSSPPSEETKTYIVHMDATKMAALQSSLAGSKKWHEAVFDSILELSAQDAEEEEEREASSPQLLYAYNTVLSGFSAKLSPKQASSLEKIDGFLYSFPDMLLNLHTTHTPQFLGLKPGAGLWSQSSMASDVIVGVIDSGIWPEHESFQGNHFSPIPKNWKGKCEAGTNFSSNNCNRKLIGATAFWKGYEASGGFINETTEFKSVRDSEGHGTHTASTAAGNVVSGASLFGNAKGSMTGMRYTARVAAYKACWSTGCANSDVLAAVDRAVADGVNVLSLSLGGGPQDYYADTIAIATFGAIQKGVFVSCSGGNSGPSAFTVSNAAPWITTVAASYIDRSFPTLVTLGDGRTFKGASLYVGKPTKQLPLVYGSNAGGEDAEYCQSGTLTRKLVKGKMVLCDRGFNGRAEKGENVKLNGGLAMLLLNSEDDGEELLADAHVLPGSSLGATASDAIKKYISSSKNPTAMIKFLGTVYGDPAPISAAFSSRGPNIMSEDIIKPDVTAPGMNILAAWPPSLSPTLLDSDKRHVSFNIISGTSMSCPHVSGLAALLKSVHSNWSPAAIKSALMTTAYTVNNRNSSIIDISSGSPATPFDFGSGHVDPERASNPGLVYDITPNNYLEYLCSLNYTSKQMSVFARRTYRCSKRSVRPAAQLNYPSFSVLLSSDKPNSVATHTRIVTNVGAARCKYTVQVGAPKKVTVNVVPKVLDFTKIGQKLSYKVTFGGNGRKGQSGYSFGHLVWTCNEFTVRSPIAVAWQ</sequence>